<dbReference type="PANTHER" id="PTHR13966:SF5">
    <property type="entry name" value="ENDONUCLEASE G, MITOCHONDRIAL"/>
    <property type="match status" value="1"/>
</dbReference>
<feature type="domain" description="ENPP1-3/EXOG-like endonuclease/phosphodiesterase" evidence="3">
    <location>
        <begin position="399"/>
        <end position="616"/>
    </location>
</feature>
<dbReference type="CDD" id="cd00091">
    <property type="entry name" value="NUC"/>
    <property type="match status" value="1"/>
</dbReference>
<dbReference type="SUPFAM" id="SSF50494">
    <property type="entry name" value="Trypsin-like serine proteases"/>
    <property type="match status" value="1"/>
</dbReference>
<dbReference type="InterPro" id="IPR009003">
    <property type="entry name" value="Peptidase_S1_PA"/>
</dbReference>
<dbReference type="Gene3D" id="2.40.10.10">
    <property type="entry name" value="Trypsin-like serine proteases"/>
    <property type="match status" value="2"/>
</dbReference>
<dbReference type="InterPro" id="IPR043504">
    <property type="entry name" value="Peptidase_S1_PA_chymotrypsin"/>
</dbReference>
<feature type="domain" description="DNA/RNA non-specific endonuclease/pyrophosphatase/phosphodiesterase" evidence="4">
    <location>
        <begin position="398"/>
        <end position="616"/>
    </location>
</feature>
<name>A0A934IVE0_9HYPH</name>
<reference evidence="5" key="1">
    <citation type="submission" date="2020-12" db="EMBL/GenBank/DDBJ databases">
        <title>Bacterial taxonomy.</title>
        <authorList>
            <person name="Pan X."/>
        </authorList>
    </citation>
    <scope>NUCLEOTIDE SEQUENCE</scope>
    <source>
        <strain evidence="5">B2012</strain>
    </source>
</reference>
<dbReference type="GO" id="GO:0016787">
    <property type="term" value="F:hydrolase activity"/>
    <property type="evidence" value="ECO:0007669"/>
    <property type="project" value="InterPro"/>
</dbReference>
<feature type="binding site" evidence="2">
    <location>
        <position position="497"/>
    </location>
    <ligand>
        <name>Mg(2+)</name>
        <dbReference type="ChEBI" id="CHEBI:18420"/>
        <note>catalytic</note>
    </ligand>
</feature>
<dbReference type="InterPro" id="IPR044925">
    <property type="entry name" value="His-Me_finger_sf"/>
</dbReference>
<keyword evidence="6" id="KW-1185">Reference proteome</keyword>
<accession>A0A934IVE0</accession>
<evidence type="ECO:0000256" key="2">
    <source>
        <dbReference type="PIRSR" id="PIRSR640255-2"/>
    </source>
</evidence>
<organism evidence="5 6">
    <name type="scientific">Acuticoccus mangrovi</name>
    <dbReference type="NCBI Taxonomy" id="2796142"/>
    <lineage>
        <taxon>Bacteria</taxon>
        <taxon>Pseudomonadati</taxon>
        <taxon>Pseudomonadota</taxon>
        <taxon>Alphaproteobacteria</taxon>
        <taxon>Hyphomicrobiales</taxon>
        <taxon>Amorphaceae</taxon>
        <taxon>Acuticoccus</taxon>
    </lineage>
</organism>
<dbReference type="SUPFAM" id="SSF54060">
    <property type="entry name" value="His-Me finger endonucleases"/>
    <property type="match status" value="1"/>
</dbReference>
<dbReference type="GO" id="GO:0003676">
    <property type="term" value="F:nucleic acid binding"/>
    <property type="evidence" value="ECO:0007669"/>
    <property type="project" value="InterPro"/>
</dbReference>
<dbReference type="Pfam" id="PF01223">
    <property type="entry name" value="Endonuclease_NS"/>
    <property type="match status" value="1"/>
</dbReference>
<keyword evidence="5" id="KW-0378">Hydrolase</keyword>
<keyword evidence="5" id="KW-0540">Nuclease</keyword>
<proteinExistence type="predicted"/>
<dbReference type="InterPro" id="IPR001604">
    <property type="entry name" value="Endo_G_ENPP1-like_dom"/>
</dbReference>
<dbReference type="Gene3D" id="3.40.570.10">
    <property type="entry name" value="Extracellular Endonuclease, subunit A"/>
    <property type="match status" value="1"/>
</dbReference>
<evidence type="ECO:0000259" key="4">
    <source>
        <dbReference type="SMART" id="SM00892"/>
    </source>
</evidence>
<evidence type="ECO:0000313" key="5">
    <source>
        <dbReference type="EMBL" id="MBJ3778434.1"/>
    </source>
</evidence>
<keyword evidence="5" id="KW-0255">Endonuclease</keyword>
<protein>
    <submittedName>
        <fullName evidence="5">DNA/RNA non-specific endonuclease</fullName>
    </submittedName>
</protein>
<dbReference type="Pfam" id="PF13365">
    <property type="entry name" value="Trypsin_2"/>
    <property type="match status" value="1"/>
</dbReference>
<dbReference type="SMART" id="SM00892">
    <property type="entry name" value="Endonuclease_NS"/>
    <property type="match status" value="1"/>
</dbReference>
<dbReference type="GO" id="GO:0004519">
    <property type="term" value="F:endonuclease activity"/>
    <property type="evidence" value="ECO:0007669"/>
    <property type="project" value="UniProtKB-KW"/>
</dbReference>
<dbReference type="AlphaFoldDB" id="A0A934IVE0"/>
<keyword evidence="2" id="KW-0479">Metal-binding</keyword>
<dbReference type="InterPro" id="IPR040255">
    <property type="entry name" value="Non-specific_endonuclease"/>
</dbReference>
<feature type="active site" description="Proton acceptor" evidence="1">
    <location>
        <position position="461"/>
    </location>
</feature>
<dbReference type="Proteomes" id="UP000609531">
    <property type="component" value="Unassembled WGS sequence"/>
</dbReference>
<comment type="caution">
    <text evidence="5">The sequence shown here is derived from an EMBL/GenBank/DDBJ whole genome shotgun (WGS) entry which is preliminary data.</text>
</comment>
<dbReference type="GO" id="GO:0046872">
    <property type="term" value="F:metal ion binding"/>
    <property type="evidence" value="ECO:0007669"/>
    <property type="project" value="UniProtKB-KW"/>
</dbReference>
<evidence type="ECO:0000259" key="3">
    <source>
        <dbReference type="SMART" id="SM00477"/>
    </source>
</evidence>
<dbReference type="PANTHER" id="PTHR13966">
    <property type="entry name" value="ENDONUCLEASE RELATED"/>
    <property type="match status" value="1"/>
</dbReference>
<dbReference type="InterPro" id="IPR044929">
    <property type="entry name" value="DNA/RNA_non-sp_Endonuclease_sf"/>
</dbReference>
<evidence type="ECO:0000256" key="1">
    <source>
        <dbReference type="PIRSR" id="PIRSR640255-1"/>
    </source>
</evidence>
<gene>
    <name evidence="5" type="ORF">JCR33_22230</name>
</gene>
<dbReference type="InterPro" id="IPR020821">
    <property type="entry name" value="ENPP1-3/EXOG-like_nuc-like"/>
</dbReference>
<dbReference type="EMBL" id="JAEKJA010000027">
    <property type="protein sequence ID" value="MBJ3778434.1"/>
    <property type="molecule type" value="Genomic_DNA"/>
</dbReference>
<evidence type="ECO:0000313" key="6">
    <source>
        <dbReference type="Proteomes" id="UP000609531"/>
    </source>
</evidence>
<dbReference type="SMART" id="SM00477">
    <property type="entry name" value="NUC"/>
    <property type="match status" value="1"/>
</dbReference>
<sequence length="650" mass="71618">MDMRARMASVLEDDEVFESLRDGGFMSNVLDDPDAESAPAGATIPDPRDLRRAAETLRSGQFDTDNLTPAEAIIVRFGYPPLLVQNGTYVKPALPVWSRRLDPHRAAIDRAIAGVGRVEVSGFPYGNWLGTGWMIDEDIVVTNRHVVKDLAARRGNTIAIHAGYGIALDYREEHGSPLAEEIEVSEVIHIDDRVDLAMLRLGRSALATFGIAPLPLAATVPTDGYIAVIGYPAYDPRNSPDDQSRLFDDIYEKKRLSPGKVIAGGERADTFSHNCTTLGGNSGSCVIDVSSGRVVGLHYGGREGEENKAVRVEEIRERATRLGIRIGRPAQYSAANDSRREDTAAAEARPHPIEYYSDREGYDTGFLGGPSLAVPLPRLNALQARDVARLADGSIDLKYQNFSVVMNAARRLAFFTAVNIDATDLWNKPRPADVWRLDPRIDDAAQVGEPLYYANDFDKGHLVRRLDPVWGDKSSAARAEADTYHFTNAAPQHRRLNQAIWLRLEDHILKHASDSDAKISVLCGPVFGYADPRSQRADLEEVGVPLGFWKIIASIGRDRRQRSRLEAQGFVIWQHDFIRPSDFEAVFGAGFETYQLPIAALERLTGLDFGAALRKADTLGEEPMPAGDSEAVRSAVDTTVVRLRQLDDIV</sequence>
<dbReference type="RefSeq" id="WP_198884337.1">
    <property type="nucleotide sequence ID" value="NZ_JAEKJA010000027.1"/>
</dbReference>